<evidence type="ECO:0000313" key="2">
    <source>
        <dbReference type="EMBL" id="EFN72222.1"/>
    </source>
</evidence>
<sequence length="833" mass="95650">MKVGLSTREYQFFKVGIYIVLQKVFKFSDTEMDGKGNFRKTNVFQHESGLLSKEIIRIRVALQEPPCNICTRLTSPAAFNSRNPKNFYKLPVRRRREYCEPSRCNAKVGTDLRSELDSRPYNVDRIADKIQDSRRSAQNLDKCSKRDKRKIQQEDVLVSLQDPRIIDLKNVHEAVENCLREMGKIKTFLENENSWWKLLKARSTDCCQQKLPHLHGVLDGSSVTLMLLEEETDQIPRHFVTVRSQKRSDVTDSNFRTSSRELGSEQYTDSWKEHAEEYLDTYTVPYYNLDITSTLIEVASTDGHESTQRYAKRAVTSKQSTVTSEFWTEGQEGRSDEDKIPDRLPRSKEIRDKIQIQDKKKGTDKSKIVPPREIWYGQNNTQTMFEDRLKPRQTHSSENTGSKRLAVTADFESNVDLNTTHKMEKILIIARSPAPIDNELKIGSKTIVILRERAVLRPPLSSPKCIEKKSIAFDKYVYILNFESSEMFSKKKKNIPIIENEQCSESCKPVESIKSFPSRSGCSKLCTHYRENKDRAQTSNYKPQISCESLFHQKQSDIKSGKTVELSDQLKTTMKDTSEKLQNVLPLLKKTTKDTFIKMKSLGKSLKKRRVLGFKCDLKKCDSTLMECSMRACKKKSMLFGESSRLYDPKITHPRISDASTISNIRLKDKNACQAVSATDRSRISLESVDESTVAHRLIDPNRGYETRAILLLDARNTYVASSTEAANQQSRTFDRGYACPSVTWRNKCDSPDGFHRKQNRIRRFTIKSTVKKSIMLRVQFRDCGTREMQGRNRDSAAASTRVASEGEEINRDGERERLGESEMSIVSAAKKL</sequence>
<dbReference type="OrthoDB" id="7588182at2759"/>
<keyword evidence="3" id="KW-1185">Reference proteome</keyword>
<accession>E2A2Y0</accession>
<gene>
    <name evidence="2" type="ORF">EAG_15234</name>
</gene>
<dbReference type="EMBL" id="GL436229">
    <property type="protein sequence ID" value="EFN72222.1"/>
    <property type="molecule type" value="Genomic_DNA"/>
</dbReference>
<proteinExistence type="predicted"/>
<organism evidence="3">
    <name type="scientific">Camponotus floridanus</name>
    <name type="common">Florida carpenter ant</name>
    <dbReference type="NCBI Taxonomy" id="104421"/>
    <lineage>
        <taxon>Eukaryota</taxon>
        <taxon>Metazoa</taxon>
        <taxon>Ecdysozoa</taxon>
        <taxon>Arthropoda</taxon>
        <taxon>Hexapoda</taxon>
        <taxon>Insecta</taxon>
        <taxon>Pterygota</taxon>
        <taxon>Neoptera</taxon>
        <taxon>Endopterygota</taxon>
        <taxon>Hymenoptera</taxon>
        <taxon>Apocrita</taxon>
        <taxon>Aculeata</taxon>
        <taxon>Formicoidea</taxon>
        <taxon>Formicidae</taxon>
        <taxon>Formicinae</taxon>
        <taxon>Camponotus</taxon>
    </lineage>
</organism>
<dbReference type="Proteomes" id="UP000000311">
    <property type="component" value="Unassembled WGS sequence"/>
</dbReference>
<dbReference type="AlphaFoldDB" id="E2A2Y0"/>
<feature type="region of interest" description="Disordered" evidence="1">
    <location>
        <begin position="788"/>
        <end position="833"/>
    </location>
</feature>
<protein>
    <submittedName>
        <fullName evidence="2">Uncharacterized protein</fullName>
    </submittedName>
</protein>
<feature type="compositionally biased region" description="Basic and acidic residues" evidence="1">
    <location>
        <begin position="331"/>
        <end position="367"/>
    </location>
</feature>
<dbReference type="InParanoid" id="E2A2Y0"/>
<evidence type="ECO:0000313" key="3">
    <source>
        <dbReference type="Proteomes" id="UP000000311"/>
    </source>
</evidence>
<reference evidence="2 3" key="1">
    <citation type="journal article" date="2010" name="Science">
        <title>Genomic comparison of the ants Camponotus floridanus and Harpegnathos saltator.</title>
        <authorList>
            <person name="Bonasio R."/>
            <person name="Zhang G."/>
            <person name="Ye C."/>
            <person name="Mutti N.S."/>
            <person name="Fang X."/>
            <person name="Qin N."/>
            <person name="Donahue G."/>
            <person name="Yang P."/>
            <person name="Li Q."/>
            <person name="Li C."/>
            <person name="Zhang P."/>
            <person name="Huang Z."/>
            <person name="Berger S.L."/>
            <person name="Reinberg D."/>
            <person name="Wang J."/>
            <person name="Liebig J."/>
        </authorList>
    </citation>
    <scope>NUCLEOTIDE SEQUENCE [LARGE SCALE GENOMIC DNA]</scope>
    <source>
        <strain evidence="3">C129</strain>
    </source>
</reference>
<feature type="region of interest" description="Disordered" evidence="1">
    <location>
        <begin position="321"/>
        <end position="368"/>
    </location>
</feature>
<evidence type="ECO:0000256" key="1">
    <source>
        <dbReference type="SAM" id="MobiDB-lite"/>
    </source>
</evidence>
<name>E2A2Y0_CAMFO</name>
<feature type="compositionally biased region" description="Basic and acidic residues" evidence="1">
    <location>
        <begin position="809"/>
        <end position="821"/>
    </location>
</feature>